<keyword evidence="2" id="KW-0597">Phosphoprotein</keyword>
<feature type="domain" description="Carrier" evidence="6">
    <location>
        <begin position="1502"/>
        <end position="1578"/>
    </location>
</feature>
<evidence type="ECO:0000313" key="8">
    <source>
        <dbReference type="Proteomes" id="UP000237144"/>
    </source>
</evidence>
<name>A0A2S5B7N1_9BASI</name>
<dbReference type="Gene3D" id="1.10.1200.10">
    <property type="entry name" value="ACP-like"/>
    <property type="match status" value="2"/>
</dbReference>
<dbReference type="SMART" id="SM00823">
    <property type="entry name" value="PKS_PP"/>
    <property type="match status" value="1"/>
</dbReference>
<evidence type="ECO:0000256" key="3">
    <source>
        <dbReference type="ARBA" id="ARBA00022598"/>
    </source>
</evidence>
<dbReference type="Gene3D" id="3.30.300.30">
    <property type="match status" value="1"/>
</dbReference>
<evidence type="ECO:0000256" key="5">
    <source>
        <dbReference type="SAM" id="MobiDB-lite"/>
    </source>
</evidence>
<protein>
    <recommendedName>
        <fullName evidence="6">Carrier domain-containing protein</fullName>
    </recommendedName>
</protein>
<feature type="compositionally biased region" description="Basic and acidic residues" evidence="5">
    <location>
        <begin position="908"/>
        <end position="918"/>
    </location>
</feature>
<dbReference type="PROSITE" id="PS50075">
    <property type="entry name" value="CARRIER"/>
    <property type="match status" value="2"/>
</dbReference>
<dbReference type="Gene3D" id="3.40.50.12780">
    <property type="entry name" value="N-terminal domain of ligase-like"/>
    <property type="match status" value="1"/>
</dbReference>
<dbReference type="PROSITE" id="PS00012">
    <property type="entry name" value="PHOSPHOPANTETHEINE"/>
    <property type="match status" value="1"/>
</dbReference>
<dbReference type="PANTHER" id="PTHR45527">
    <property type="entry name" value="NONRIBOSOMAL PEPTIDE SYNTHETASE"/>
    <property type="match status" value="1"/>
</dbReference>
<gene>
    <name evidence="7" type="ORF">BMF94_4173</name>
</gene>
<accession>A0A2S5B7N1</accession>
<dbReference type="SUPFAM" id="SSF47336">
    <property type="entry name" value="ACP-like"/>
    <property type="match status" value="2"/>
</dbReference>
<dbReference type="Gene3D" id="3.30.559.10">
    <property type="entry name" value="Chloramphenicol acetyltransferase-like domain"/>
    <property type="match status" value="1"/>
</dbReference>
<keyword evidence="4" id="KW-0511">Multifunctional enzyme</keyword>
<dbReference type="STRING" id="741276.A0A2S5B7N1"/>
<dbReference type="Pfam" id="PF00501">
    <property type="entry name" value="AMP-binding"/>
    <property type="match status" value="1"/>
</dbReference>
<organism evidence="7 8">
    <name type="scientific">Rhodotorula taiwanensis</name>
    <dbReference type="NCBI Taxonomy" id="741276"/>
    <lineage>
        <taxon>Eukaryota</taxon>
        <taxon>Fungi</taxon>
        <taxon>Dikarya</taxon>
        <taxon>Basidiomycota</taxon>
        <taxon>Pucciniomycotina</taxon>
        <taxon>Microbotryomycetes</taxon>
        <taxon>Sporidiobolales</taxon>
        <taxon>Sporidiobolaceae</taxon>
        <taxon>Rhodotorula</taxon>
    </lineage>
</organism>
<evidence type="ECO:0000256" key="2">
    <source>
        <dbReference type="ARBA" id="ARBA00022553"/>
    </source>
</evidence>
<feature type="domain" description="Carrier" evidence="6">
    <location>
        <begin position="916"/>
        <end position="994"/>
    </location>
</feature>
<sequence length="1579" mass="173412">MYADTERFSRLLDVKRFFVFWRRLRSERNDRHHPPKRVSRVPPRCRALSGEGSDMAAPDWPRLPSGYRFEADAARLEVVGVRFDLDSDRRSDSFQLDYALRASVALALGAHAGEDRYAFALQNGTVVQGQVNRTNQVGHFLDQVGNANSALNALDGARLTLDASSPAQGAAEAAVPERQTTPLLLRLVKADEESRLELSFDASILPQLEAQWFLAHVKTTATALVQSDSSATIGSLEMAPEEEAAILERYSSCPDTIHEPAAYPAEIRSLPDFFLHAARANPTKPALHFIPDPAKPQYEAVLLTFSQLENLARHLATTLFGSDQTQEGDCSGRGQQVVPVVIDKSPEMVISLLAIALAGYGYLALEPSFPEERKRGICAELQEKGMLAPVAIVQSSDGELDRWRSWTPRSDSGTTPVEAPRIFERIIDPQQTLAPLLARLAHDPSLDLAADELDSSAVQPSPSPTDVAYIIYTSGTTGKPKGIVVEQQNVAAFLRNYRGVFGRAEGERVLQFPSYSFDVSVMNIWDTFAHGATLCMTTPASLFSSLAESIIALECTLVDLTPTVGALLFEHDEAQPSEGETPEQAWRRAGFKIKQVNTGGEKVEKGIREKWRERGVRVCIDYGPTETTVGVISNQSVAPSPPAPFSLPIGRPTGNTRVVILPPHPATDLRRIPLGCIGEICILGPQVTRGYVRTELNKDVFLELDGSEGYGQKGDRLYRTGDLGRWVAAPWEAEGNREGWIECLGRKDGQVKVNGLRIEVGEIEENLSSRLNPAIARSIVDKVESDALGTALVAFLELSPIYTDRHGDVHTSSRDPQHYHSAGGVSVLPLTTSADFVALVNDLKAKLAERLPAYMVPRHWLAVSRIPTQGMGKADRKTLRGLAETWDWRAASRSQRNGTNGGATTTADEEKRFTQSQHHEAARRAWAQVLRLPDDPEGKNIADEDSFMRLGGDSIRFMKLVSVLRGVGYGKIAFRDIVEATTLSACATALAKTAATKGHEATMSTYQPFELIPQEQRAELLRELATASLTEERLADVYPTAPSQDALIAPSFDSDRAHYYAQAVYPVNAPATELSDDQLQDAIRRLVERHETLRGVFFISETLGRTVSIILEPGDQEVQERCALQRVAIDSATDLDSEITTWLRSDRERFRFRWGQLALSFALFSSSDGARKLAWGMHHAMSDGWTLELLTLDLRNLCFGLPLDPRPSFSSVAAWWQGESSPPADSVKFWQDYLGRAKPLGWPTQAPLGGDMLATTGAAIRHWSGELTALTQRSGITPAIASRVAVLVALHHHGRSDDVNVGIVRSGRDIDVPDAEEIIGPCVSVLPSRVRFESDPSLLELAQAEAEADRRARRHQHVTLAQLARFCDLPGRADLFDILVTFQSLAEREPEVEDAAPWPVRQPPERIHMPTNYTLSFEITPEMHDGDKLELACFFDERIIGQSEVDSVLETVGTVLHYLTAAPCTTVGQLKLGEKRGPVSTSPAGQLEERIALPKVNGTLSQEAEGLVDRLRKEWAVILRLDEGDCGPDDSFASLGGDSIGTMRLAVRLSKAGLAIPTQKLAKLPTLRQQAEWLAGRQA</sequence>
<dbReference type="EMBL" id="PJQD01000047">
    <property type="protein sequence ID" value="POY72765.1"/>
    <property type="molecule type" value="Genomic_DNA"/>
</dbReference>
<dbReference type="GO" id="GO:0044550">
    <property type="term" value="P:secondary metabolite biosynthetic process"/>
    <property type="evidence" value="ECO:0007669"/>
    <property type="project" value="TreeGrafter"/>
</dbReference>
<dbReference type="InterPro" id="IPR001242">
    <property type="entry name" value="Condensation_dom"/>
</dbReference>
<reference evidence="7 8" key="1">
    <citation type="journal article" date="2018" name="Front. Microbiol.">
        <title>Prospects for Fungal Bioremediation of Acidic Radioactive Waste Sites: Characterization and Genome Sequence of Rhodotorula taiwanensis MD1149.</title>
        <authorList>
            <person name="Tkavc R."/>
            <person name="Matrosova V.Y."/>
            <person name="Grichenko O.E."/>
            <person name="Gostincar C."/>
            <person name="Volpe R.P."/>
            <person name="Klimenkova P."/>
            <person name="Gaidamakova E.K."/>
            <person name="Zhou C.E."/>
            <person name="Stewart B.J."/>
            <person name="Lyman M.G."/>
            <person name="Malfatti S.A."/>
            <person name="Rubinfeld B."/>
            <person name="Courtot M."/>
            <person name="Singh J."/>
            <person name="Dalgard C.L."/>
            <person name="Hamilton T."/>
            <person name="Frey K.G."/>
            <person name="Gunde-Cimerman N."/>
            <person name="Dugan L."/>
            <person name="Daly M.J."/>
        </authorList>
    </citation>
    <scope>NUCLEOTIDE SEQUENCE [LARGE SCALE GENOMIC DNA]</scope>
    <source>
        <strain evidence="7 8">MD1149</strain>
    </source>
</reference>
<dbReference type="SUPFAM" id="SSF52777">
    <property type="entry name" value="CoA-dependent acyltransferases"/>
    <property type="match status" value="2"/>
</dbReference>
<dbReference type="PROSITE" id="PS00455">
    <property type="entry name" value="AMP_BINDING"/>
    <property type="match status" value="1"/>
</dbReference>
<dbReference type="GO" id="GO:0016874">
    <property type="term" value="F:ligase activity"/>
    <property type="evidence" value="ECO:0007669"/>
    <property type="project" value="UniProtKB-KW"/>
</dbReference>
<evidence type="ECO:0000259" key="6">
    <source>
        <dbReference type="PROSITE" id="PS50075"/>
    </source>
</evidence>
<dbReference type="Pfam" id="PF00668">
    <property type="entry name" value="Condensation"/>
    <property type="match status" value="1"/>
</dbReference>
<dbReference type="InterPro" id="IPR000873">
    <property type="entry name" value="AMP-dep_synth/lig_dom"/>
</dbReference>
<dbReference type="OrthoDB" id="416786at2759"/>
<dbReference type="GO" id="GO:0031177">
    <property type="term" value="F:phosphopantetheine binding"/>
    <property type="evidence" value="ECO:0007669"/>
    <property type="project" value="InterPro"/>
</dbReference>
<dbReference type="SUPFAM" id="SSF56801">
    <property type="entry name" value="Acetyl-CoA synthetase-like"/>
    <property type="match status" value="1"/>
</dbReference>
<dbReference type="Gene3D" id="3.30.559.30">
    <property type="entry name" value="Nonribosomal peptide synthetase, condensation domain"/>
    <property type="match status" value="1"/>
</dbReference>
<evidence type="ECO:0000313" key="7">
    <source>
        <dbReference type="EMBL" id="POY72765.1"/>
    </source>
</evidence>
<proteinExistence type="predicted"/>
<evidence type="ECO:0000256" key="1">
    <source>
        <dbReference type="ARBA" id="ARBA00022450"/>
    </source>
</evidence>
<dbReference type="InterPro" id="IPR042099">
    <property type="entry name" value="ANL_N_sf"/>
</dbReference>
<dbReference type="InterPro" id="IPR006162">
    <property type="entry name" value="Ppantetheine_attach_site"/>
</dbReference>
<evidence type="ECO:0000256" key="4">
    <source>
        <dbReference type="ARBA" id="ARBA00023268"/>
    </source>
</evidence>
<keyword evidence="8" id="KW-1185">Reference proteome</keyword>
<dbReference type="Pfam" id="PF00550">
    <property type="entry name" value="PP-binding"/>
    <property type="match status" value="2"/>
</dbReference>
<dbReference type="InterPro" id="IPR036736">
    <property type="entry name" value="ACP-like_sf"/>
</dbReference>
<dbReference type="InterPro" id="IPR045851">
    <property type="entry name" value="AMP-bd_C_sf"/>
</dbReference>
<comment type="caution">
    <text evidence="7">The sequence shown here is derived from an EMBL/GenBank/DDBJ whole genome shotgun (WGS) entry which is preliminary data.</text>
</comment>
<dbReference type="InterPro" id="IPR020806">
    <property type="entry name" value="PKS_PP-bd"/>
</dbReference>
<feature type="region of interest" description="Disordered" evidence="5">
    <location>
        <begin position="890"/>
        <end position="918"/>
    </location>
</feature>
<dbReference type="InterPro" id="IPR020845">
    <property type="entry name" value="AMP-binding_CS"/>
</dbReference>
<dbReference type="InterPro" id="IPR009081">
    <property type="entry name" value="PP-bd_ACP"/>
</dbReference>
<dbReference type="GO" id="GO:0005737">
    <property type="term" value="C:cytoplasm"/>
    <property type="evidence" value="ECO:0007669"/>
    <property type="project" value="TreeGrafter"/>
</dbReference>
<keyword evidence="1" id="KW-0596">Phosphopantetheine</keyword>
<dbReference type="PANTHER" id="PTHR45527:SF1">
    <property type="entry name" value="FATTY ACID SYNTHASE"/>
    <property type="match status" value="1"/>
</dbReference>
<dbReference type="Proteomes" id="UP000237144">
    <property type="component" value="Unassembled WGS sequence"/>
</dbReference>
<keyword evidence="3" id="KW-0436">Ligase</keyword>
<dbReference type="GO" id="GO:0043041">
    <property type="term" value="P:amino acid activation for nonribosomal peptide biosynthetic process"/>
    <property type="evidence" value="ECO:0007669"/>
    <property type="project" value="TreeGrafter"/>
</dbReference>
<dbReference type="InterPro" id="IPR023213">
    <property type="entry name" value="CAT-like_dom_sf"/>
</dbReference>